<evidence type="ECO:0000313" key="6">
    <source>
        <dbReference type="Proteomes" id="UP001589890"/>
    </source>
</evidence>
<dbReference type="Gene3D" id="3.40.50.1100">
    <property type="match status" value="2"/>
</dbReference>
<evidence type="ECO:0000256" key="2">
    <source>
        <dbReference type="ARBA" id="ARBA00022898"/>
    </source>
</evidence>
<feature type="domain" description="Tryptophan synthase beta chain-like PALP" evidence="4">
    <location>
        <begin position="23"/>
        <end position="305"/>
    </location>
</feature>
<gene>
    <name evidence="5" type="ORF">ACFFGN_12480</name>
</gene>
<dbReference type="EMBL" id="JBHLTC010000014">
    <property type="protein sequence ID" value="MFC0624885.1"/>
    <property type="molecule type" value="Genomic_DNA"/>
</dbReference>
<protein>
    <submittedName>
        <fullName evidence="5">Threonine/serine dehydratase</fullName>
    </submittedName>
</protein>
<keyword evidence="6" id="KW-1185">Reference proteome</keyword>
<evidence type="ECO:0000313" key="5">
    <source>
        <dbReference type="EMBL" id="MFC0624885.1"/>
    </source>
</evidence>
<keyword evidence="2" id="KW-0663">Pyridoxal phosphate</keyword>
<name>A0ABV6QJR1_9ACTN</name>
<dbReference type="Proteomes" id="UP001589890">
    <property type="component" value="Unassembled WGS sequence"/>
</dbReference>
<accession>A0ABV6QJR1</accession>
<dbReference type="InterPro" id="IPR001926">
    <property type="entry name" value="TrpB-like_PALP"/>
</dbReference>
<dbReference type="InterPro" id="IPR050147">
    <property type="entry name" value="Ser/Thr_Dehydratase"/>
</dbReference>
<organism evidence="5 6">
    <name type="scientific">Kribbella deserti</name>
    <dbReference type="NCBI Taxonomy" id="1926257"/>
    <lineage>
        <taxon>Bacteria</taxon>
        <taxon>Bacillati</taxon>
        <taxon>Actinomycetota</taxon>
        <taxon>Actinomycetes</taxon>
        <taxon>Propionibacteriales</taxon>
        <taxon>Kribbellaceae</taxon>
        <taxon>Kribbella</taxon>
    </lineage>
</organism>
<dbReference type="InterPro" id="IPR036052">
    <property type="entry name" value="TrpB-like_PALP_sf"/>
</dbReference>
<evidence type="ECO:0000256" key="3">
    <source>
        <dbReference type="ARBA" id="ARBA00023239"/>
    </source>
</evidence>
<proteinExistence type="predicted"/>
<comment type="cofactor">
    <cofactor evidence="1">
        <name>pyridoxal 5'-phosphate</name>
        <dbReference type="ChEBI" id="CHEBI:597326"/>
    </cofactor>
</comment>
<dbReference type="RefSeq" id="WP_380046717.1">
    <property type="nucleotide sequence ID" value="NZ_JBHLTC010000014.1"/>
</dbReference>
<comment type="caution">
    <text evidence="5">The sequence shown here is derived from an EMBL/GenBank/DDBJ whole genome shotgun (WGS) entry which is preliminary data.</text>
</comment>
<dbReference type="PANTHER" id="PTHR48078">
    <property type="entry name" value="THREONINE DEHYDRATASE, MITOCHONDRIAL-RELATED"/>
    <property type="match status" value="1"/>
</dbReference>
<reference evidence="5 6" key="1">
    <citation type="submission" date="2024-09" db="EMBL/GenBank/DDBJ databases">
        <authorList>
            <person name="Sun Q."/>
            <person name="Mori K."/>
        </authorList>
    </citation>
    <scope>NUCLEOTIDE SEQUENCE [LARGE SCALE GENOMIC DNA]</scope>
    <source>
        <strain evidence="5 6">CGMCC 1.15906</strain>
    </source>
</reference>
<dbReference type="SUPFAM" id="SSF53686">
    <property type="entry name" value="Tryptophan synthase beta subunit-like PLP-dependent enzymes"/>
    <property type="match status" value="1"/>
</dbReference>
<evidence type="ECO:0000259" key="4">
    <source>
        <dbReference type="Pfam" id="PF00291"/>
    </source>
</evidence>
<dbReference type="PANTHER" id="PTHR48078:SF6">
    <property type="entry name" value="L-THREONINE DEHYDRATASE CATABOLIC TDCB"/>
    <property type="match status" value="1"/>
</dbReference>
<keyword evidence="3" id="KW-0456">Lyase</keyword>
<dbReference type="Pfam" id="PF00291">
    <property type="entry name" value="PALP"/>
    <property type="match status" value="1"/>
</dbReference>
<dbReference type="CDD" id="cd01562">
    <property type="entry name" value="Thr-dehyd"/>
    <property type="match status" value="1"/>
</dbReference>
<sequence>MTGDVIALESVYAAAERVAGRLHRTPMVEAETLNERFGGRFTLKAELFQKTGSYKVRGILNKVLTLTADERARGVITLSAGNAAGSLAWAARAAGIPATVVMPAGAVPAKVEAARAYGAEVVLAEGDLLAAYEGLRDERDLTAVHPFDDPEVIAGAGTVGLELVADRPDLDTVLVPIGGGGLISGVSLVIKRLLPSARVIGIEPIGADVVSRSLASGIPEKLPTARSVADGLAAPMCGVHTLAHIQQYVDEVVRVSEESLVEATRLVMSRTKLALEPAAAAPFAALLEGAITLRPGALTACVISGGNLDVTTVLTS</sequence>
<evidence type="ECO:0000256" key="1">
    <source>
        <dbReference type="ARBA" id="ARBA00001933"/>
    </source>
</evidence>